<dbReference type="EMBL" id="CAWUPB010000059">
    <property type="protein sequence ID" value="CAK7323097.1"/>
    <property type="molecule type" value="Genomic_DNA"/>
</dbReference>
<dbReference type="AlphaFoldDB" id="A0AAV1QN09"/>
<sequence>LATKGVHAVKAEHLRRAGWHMGKACEVHGRGLWGAVSWPGRAGGLQALAGHARN</sequence>
<accession>A0AAV1QN09</accession>
<organism evidence="1 2">
    <name type="scientific">Dovyalis caffra</name>
    <dbReference type="NCBI Taxonomy" id="77055"/>
    <lineage>
        <taxon>Eukaryota</taxon>
        <taxon>Viridiplantae</taxon>
        <taxon>Streptophyta</taxon>
        <taxon>Embryophyta</taxon>
        <taxon>Tracheophyta</taxon>
        <taxon>Spermatophyta</taxon>
        <taxon>Magnoliopsida</taxon>
        <taxon>eudicotyledons</taxon>
        <taxon>Gunneridae</taxon>
        <taxon>Pentapetalae</taxon>
        <taxon>rosids</taxon>
        <taxon>fabids</taxon>
        <taxon>Malpighiales</taxon>
        <taxon>Salicaceae</taxon>
        <taxon>Flacourtieae</taxon>
        <taxon>Dovyalis</taxon>
    </lineage>
</organism>
<evidence type="ECO:0000313" key="2">
    <source>
        <dbReference type="Proteomes" id="UP001314170"/>
    </source>
</evidence>
<name>A0AAV1QN09_9ROSI</name>
<comment type="caution">
    <text evidence="1">The sequence shown here is derived from an EMBL/GenBank/DDBJ whole genome shotgun (WGS) entry which is preliminary data.</text>
</comment>
<protein>
    <submittedName>
        <fullName evidence="1">Uncharacterized protein</fullName>
    </submittedName>
</protein>
<evidence type="ECO:0000313" key="1">
    <source>
        <dbReference type="EMBL" id="CAK7323097.1"/>
    </source>
</evidence>
<keyword evidence="2" id="KW-1185">Reference proteome</keyword>
<gene>
    <name evidence="1" type="ORF">DCAF_LOCUS713</name>
</gene>
<reference evidence="1 2" key="1">
    <citation type="submission" date="2024-01" db="EMBL/GenBank/DDBJ databases">
        <authorList>
            <person name="Waweru B."/>
        </authorList>
    </citation>
    <scope>NUCLEOTIDE SEQUENCE [LARGE SCALE GENOMIC DNA]</scope>
</reference>
<feature type="non-terminal residue" evidence="1">
    <location>
        <position position="1"/>
    </location>
</feature>
<dbReference type="Proteomes" id="UP001314170">
    <property type="component" value="Unassembled WGS sequence"/>
</dbReference>
<proteinExistence type="predicted"/>